<protein>
    <submittedName>
        <fullName evidence="10">Peptidoglycan linked protein</fullName>
    </submittedName>
</protein>
<evidence type="ECO:0000256" key="7">
    <source>
        <dbReference type="SAM" id="MobiDB-lite"/>
    </source>
</evidence>
<feature type="chain" id="PRO_5045035888" evidence="8">
    <location>
        <begin position="28"/>
        <end position="1955"/>
    </location>
</feature>
<evidence type="ECO:0000256" key="6">
    <source>
        <dbReference type="ARBA" id="ARBA00023088"/>
    </source>
</evidence>
<comment type="subcellular location">
    <subcellularLocation>
        <location evidence="1">Secreted</location>
        <location evidence="1">Cell wall</location>
        <topology evidence="1">Peptidoglycan-anchor</topology>
    </subcellularLocation>
</comment>
<feature type="signal peptide" evidence="8">
    <location>
        <begin position="1"/>
        <end position="27"/>
    </location>
</feature>
<evidence type="ECO:0000256" key="5">
    <source>
        <dbReference type="ARBA" id="ARBA00022999"/>
    </source>
</evidence>
<evidence type="ECO:0000256" key="8">
    <source>
        <dbReference type="SAM" id="SignalP"/>
    </source>
</evidence>
<dbReference type="PANTHER" id="PTHR15127">
    <property type="entry name" value="HEAVYWEIGHT, ISOFORM A"/>
    <property type="match status" value="1"/>
</dbReference>
<dbReference type="PROSITE" id="PS50847">
    <property type="entry name" value="GRAM_POS_ANCHORING"/>
    <property type="match status" value="1"/>
</dbReference>
<dbReference type="InterPro" id="IPR019931">
    <property type="entry name" value="LPXTG_anchor"/>
</dbReference>
<feature type="region of interest" description="Disordered" evidence="7">
    <location>
        <begin position="1896"/>
        <end position="1925"/>
    </location>
</feature>
<organism evidence="10 11">
    <name type="scientific">Listeria floridensis FSL S10-1187</name>
    <dbReference type="NCBI Taxonomy" id="1265817"/>
    <lineage>
        <taxon>Bacteria</taxon>
        <taxon>Bacillati</taxon>
        <taxon>Bacillota</taxon>
        <taxon>Bacilli</taxon>
        <taxon>Bacillales</taxon>
        <taxon>Listeriaceae</taxon>
        <taxon>Listeria</taxon>
    </lineage>
</organism>
<evidence type="ECO:0000259" key="9">
    <source>
        <dbReference type="PROSITE" id="PS50847"/>
    </source>
</evidence>
<keyword evidence="2" id="KW-0134">Cell wall</keyword>
<comment type="caution">
    <text evidence="10">The sequence shown here is derived from an EMBL/GenBank/DDBJ whole genome shotgun (WGS) entry which is preliminary data.</text>
</comment>
<evidence type="ECO:0000313" key="10">
    <source>
        <dbReference type="EMBL" id="EUJ31254.1"/>
    </source>
</evidence>
<dbReference type="RefSeq" id="WP_036097450.1">
    <property type="nucleotide sequence ID" value="NZ_AODF01000019.1"/>
</dbReference>
<name>A0ABN0REM3_9LIST</name>
<keyword evidence="5" id="KW-0727">SH2 domain</keyword>
<keyword evidence="3" id="KW-0964">Secreted</keyword>
<dbReference type="InterPro" id="IPR013783">
    <property type="entry name" value="Ig-like_fold"/>
</dbReference>
<dbReference type="PANTHER" id="PTHR15127:SF32">
    <property type="entry name" value="HEAVYWEIGHT, ISOFORM A"/>
    <property type="match status" value="1"/>
</dbReference>
<sequence length="1955" mass="210013">MNKKTNMKIAKVGLATLIVGNSFTIPAFNVLADPVEAKSDVKSKTAAARAANVVQLVNGDFEQPLLVGKTMDFINASSVPGWNTTATDNMIEIQANGQGGKTAASGRQWAELNANQISALYQDIQTTPGQVIRWQVYHRGRIGTDSAIVEFGAPGGQLIQQALMQTNSVAWKKYSGTYVIPAGQTTTRFQFRGVTGQSTTEGNFLDNVIFSSKAEIELSGGFRTNPIYLNDQVDYDLRLTNTGGMTAADNNVTVNLPAETAYIPGSIVSSNGTVSNPIYNPASNTLTFTVDRVSTSSPVDVSFRLSGTAPGVNLSSSAQANYHDEGFTDLTYTSNGINSPITILGGSSPTIAGDDMRIRVGTSFDPMSGMSANDNEDGNLTSQLVVVNNPVNNMVPGTYTVTYQVTDSHNNTTTYTRQVIVESDNPPTITGEAETRLNPNDNFNPRSTMAASDAEDGDLTSAIVITSNNVNTAVPGTYQVEYEVTDSTGNKAQFTRKVIVTNPPVITGQQTVYLRVNELFNGLSTVTASDVEDGNLTSAIQIQSSNVDVTMAGTYNVIYSVRDSDGNTSTFIQTVVVTEAPIITGDKETRLNVGASFDPMSTMQAMDKEDGNITNKLEVTSNNVNTAVPGTYQVAYQVKDSDGNVATFVRVVVVTEKPVITGPTMTQINVGGTFDPLSDMKANDKEDGDLTSKLQVVSNNVNTAVAGTYKVEYSVVDSDGNTATYSRTVVVTEAPVITGEAETRLNQGQAFDPMSTMKAMDKEDGDLTAQLEVTKNTVNINVPGTYEVEYKVSDSDGNVGTFTRKVIVTEKPVITGEVITNLQLNEAFDPMSTMKATDKEDGDITNKLQILSNNVNTAVVGEYQVVYQVTDSDGNKATFTREVNVFGGPKITGEATTRLNPGQAFDPMSTMKAEDKEDGDLTAQLKVTKNTVNVNVPGDYEVAYEVTDSDGNKSTFTRLVTVTEKPVITGEQVIYGKVNELVDGKASLRATDKEDGDITNKIELVSTNVNIAVPGTYTNEFSVTDSDGNKAYFTQTVIITDGPQITGEKTTRLNPNAVFDPLSTMKASDTEDGDITSSIRVVSNNVNTAIPGTYQVSYEVSDSDGNKATFIRDVIVTEAPTITGEKTITLNIGQAFDPMMQITAADKEDGNLTSALKVVSNNVDVNTAGSYKVTYEVTDSDGNKATFTRDVIVTEAPVITGEKITYLQPNASFDPLSTMKAMDKEDGDLTAKLQVVKNNVDTKTPGTYEVTYEVTDSDGNKANFVRTVVVAEGPEITGEVSTRLNPNASFDPLSTMKAMDKEDGDITAKLVVTKNTVDTKMPGTYEVNYEVTDSDGNKATFIREVIVTEAPTITGEKTTRLNPNAAFDPLSTMKAVDKEDGDLTAKLVVLTNNVDTSVPGNYQVTYQVTDADGNKASFTRTVVVTEAPVITGEKTTRLNPNADFDPLSTMKAVDKEDGDLTAKLVVLTNNVDTSVPGNYQVTYQVTDADGNKASFTRTVVVTEAPVITGEASTRLNPNADFDPLSTMKAVDKEDGDLTSKLVVVNNPVDTAIPGTYQVDYQVTDADGNEAVFTREVIVTEAPTIKGELVTRLNPGQAFDPMSTMEAMDKEDGDLTAKLEVVNNPVDSLVPGTCFVTYQVTDADGNKATFTREVIVTEAPVITGEESTRLNPNADFDPMSTMKAADKEDGDLTAKLIVLTNTVDTSIPGTYEVTYQVTDVDGNVALFTREVVVTEAPTITGEESTRLNPNADFDPLSTMKATDKEDGDITDKLVVLENPVDTSKPGTYYVTYEVLDKDGNKATFTREVIVTEGPKITGEKETTLTVGDSFDPMSTIKASDLEDGDLTGDVKIIENTVDLTKAGTYKVVYEVTDSDGNKATFERVVIVKALPVTVDKPEQPQKEVAQSEAPKQEQSKQNLPETGDESNSLYPFAGLLLALAGIRRLFSRKKRKLNGK</sequence>
<dbReference type="EMBL" id="AODF01000019">
    <property type="protein sequence ID" value="EUJ31254.1"/>
    <property type="molecule type" value="Genomic_DNA"/>
</dbReference>
<feature type="compositionally biased region" description="Polar residues" evidence="7">
    <location>
        <begin position="1914"/>
        <end position="1925"/>
    </location>
</feature>
<evidence type="ECO:0000256" key="3">
    <source>
        <dbReference type="ARBA" id="ARBA00022525"/>
    </source>
</evidence>
<evidence type="ECO:0000256" key="4">
    <source>
        <dbReference type="ARBA" id="ARBA00022729"/>
    </source>
</evidence>
<evidence type="ECO:0000256" key="2">
    <source>
        <dbReference type="ARBA" id="ARBA00022512"/>
    </source>
</evidence>
<proteinExistence type="predicted"/>
<reference evidence="10 11" key="1">
    <citation type="journal article" date="2014" name="Int. J. Syst. Evol. Microbiol.">
        <title>Listeria floridensis sp. nov., Listeria aquatica sp. nov., Listeria cornellensis sp. nov., Listeria riparia sp. nov. and Listeria grandensis sp. nov., from agricultural and natural environments.</title>
        <authorList>
            <person name="den Bakker H.C."/>
            <person name="Warchocki S."/>
            <person name="Wright E.M."/>
            <person name="Allred A.F."/>
            <person name="Ahlstrom C."/>
            <person name="Manuel C.S."/>
            <person name="Stasiewicz M.J."/>
            <person name="Burrell A."/>
            <person name="Roof S."/>
            <person name="Strawn L."/>
            <person name="Fortes E.D."/>
            <person name="Nightingale K.K."/>
            <person name="Kephart D."/>
            <person name="Wiedmann M."/>
        </authorList>
    </citation>
    <scope>NUCLEOTIDE SEQUENCE [LARGE SCALE GENOMIC DNA]</scope>
    <source>
        <strain evidence="10 11">FSL S10-1187</strain>
    </source>
</reference>
<dbReference type="NCBIfam" id="TIGR01167">
    <property type="entry name" value="LPXTG_anchor"/>
    <property type="match status" value="1"/>
</dbReference>
<dbReference type="Gene3D" id="2.60.40.10">
    <property type="entry name" value="Immunoglobulins"/>
    <property type="match status" value="20"/>
</dbReference>
<dbReference type="Pfam" id="PF00746">
    <property type="entry name" value="Gram_pos_anchor"/>
    <property type="match status" value="1"/>
</dbReference>
<feature type="region of interest" description="Disordered" evidence="7">
    <location>
        <begin position="425"/>
        <end position="444"/>
    </location>
</feature>
<dbReference type="Proteomes" id="UP000019249">
    <property type="component" value="Unassembled WGS sequence"/>
</dbReference>
<accession>A0ABN0REM3</accession>
<gene>
    <name evidence="10" type="ORF">MFLO_09382</name>
</gene>
<dbReference type="InterPro" id="IPR051846">
    <property type="entry name" value="SH2_domain_adapters"/>
</dbReference>
<dbReference type="InterPro" id="IPR032179">
    <property type="entry name" value="Cry22Aa_Ig-like"/>
</dbReference>
<feature type="domain" description="Gram-positive cocci surface proteins LPxTG" evidence="9">
    <location>
        <begin position="1918"/>
        <end position="1955"/>
    </location>
</feature>
<keyword evidence="6" id="KW-0572">Peptidoglycan-anchor</keyword>
<evidence type="ECO:0000313" key="11">
    <source>
        <dbReference type="Proteomes" id="UP000019249"/>
    </source>
</evidence>
<keyword evidence="11" id="KW-1185">Reference proteome</keyword>
<keyword evidence="4 8" id="KW-0732">Signal</keyword>
<dbReference type="Pfam" id="PF16403">
    <property type="entry name" value="Bact_surface_Ig-like"/>
    <property type="match status" value="20"/>
</dbReference>
<evidence type="ECO:0000256" key="1">
    <source>
        <dbReference type="ARBA" id="ARBA00004168"/>
    </source>
</evidence>